<dbReference type="GO" id="GO:0016324">
    <property type="term" value="C:apical plasma membrane"/>
    <property type="evidence" value="ECO:0007669"/>
    <property type="project" value="UniProtKB-SubCell"/>
</dbReference>
<keyword evidence="7" id="KW-0965">Cell junction</keyword>
<evidence type="ECO:0000256" key="3">
    <source>
        <dbReference type="ARBA" id="ARBA00022427"/>
    </source>
</evidence>
<dbReference type="Pfam" id="PF09045">
    <property type="entry name" value="L27_2"/>
    <property type="match status" value="1"/>
</dbReference>
<evidence type="ECO:0000259" key="9">
    <source>
        <dbReference type="PROSITE" id="PS50106"/>
    </source>
</evidence>
<dbReference type="AlphaFoldDB" id="A0AAV4BFZ5"/>
<dbReference type="GO" id="GO:0005923">
    <property type="term" value="C:bicellular tight junction"/>
    <property type="evidence" value="ECO:0007669"/>
    <property type="project" value="UniProtKB-SubCell"/>
</dbReference>
<keyword evidence="3" id="KW-0796">Tight junction</keyword>
<evidence type="ECO:0000313" key="11">
    <source>
        <dbReference type="EMBL" id="GFO19009.1"/>
    </source>
</evidence>
<proteinExistence type="predicted"/>
<dbReference type="SUPFAM" id="SSF50156">
    <property type="entry name" value="PDZ domain-like"/>
    <property type="match status" value="1"/>
</dbReference>
<dbReference type="PANTHER" id="PTHR19964:SF92">
    <property type="entry name" value="PATJ HOMOLOG"/>
    <property type="match status" value="1"/>
</dbReference>
<dbReference type="SUPFAM" id="SSF101288">
    <property type="entry name" value="L27 domain"/>
    <property type="match status" value="1"/>
</dbReference>
<evidence type="ECO:0000256" key="2">
    <source>
        <dbReference type="ARBA" id="ARBA00004435"/>
    </source>
</evidence>
<dbReference type="Gene3D" id="1.10.287.650">
    <property type="entry name" value="L27 domain"/>
    <property type="match status" value="1"/>
</dbReference>
<keyword evidence="4" id="KW-1003">Cell membrane</keyword>
<feature type="domain" description="PDZ" evidence="9">
    <location>
        <begin position="138"/>
        <end position="179"/>
    </location>
</feature>
<evidence type="ECO:0000256" key="6">
    <source>
        <dbReference type="ARBA" id="ARBA00022737"/>
    </source>
</evidence>
<evidence type="ECO:0000256" key="1">
    <source>
        <dbReference type="ARBA" id="ARBA00004221"/>
    </source>
</evidence>
<organism evidence="11 12">
    <name type="scientific">Plakobranchus ocellatus</name>
    <dbReference type="NCBI Taxonomy" id="259542"/>
    <lineage>
        <taxon>Eukaryota</taxon>
        <taxon>Metazoa</taxon>
        <taxon>Spiralia</taxon>
        <taxon>Lophotrochozoa</taxon>
        <taxon>Mollusca</taxon>
        <taxon>Gastropoda</taxon>
        <taxon>Heterobranchia</taxon>
        <taxon>Euthyneura</taxon>
        <taxon>Panpulmonata</taxon>
        <taxon>Sacoglossa</taxon>
        <taxon>Placobranchoidea</taxon>
        <taxon>Plakobranchidae</taxon>
        <taxon>Plakobranchus</taxon>
    </lineage>
</organism>
<dbReference type="PROSITE" id="PS50106">
    <property type="entry name" value="PDZ"/>
    <property type="match status" value="1"/>
</dbReference>
<evidence type="ECO:0000259" key="10">
    <source>
        <dbReference type="PROSITE" id="PS51022"/>
    </source>
</evidence>
<keyword evidence="5" id="KW-0597">Phosphoprotein</keyword>
<comment type="caution">
    <text evidence="11">The sequence shown here is derived from an EMBL/GenBank/DDBJ whole genome shotgun (WGS) entry which is preliminary data.</text>
</comment>
<comment type="subcellular location">
    <subcellularLocation>
        <location evidence="1">Apical cell membrane</location>
    </subcellularLocation>
    <subcellularLocation>
        <location evidence="2">Cell junction</location>
        <location evidence="2">Tight junction</location>
    </subcellularLocation>
</comment>
<keyword evidence="6" id="KW-0677">Repeat</keyword>
<evidence type="ECO:0000256" key="4">
    <source>
        <dbReference type="ARBA" id="ARBA00022475"/>
    </source>
</evidence>
<reference evidence="11 12" key="1">
    <citation type="journal article" date="2021" name="Elife">
        <title>Chloroplast acquisition without the gene transfer in kleptoplastic sea slugs, Plakobranchus ocellatus.</title>
        <authorList>
            <person name="Maeda T."/>
            <person name="Takahashi S."/>
            <person name="Yoshida T."/>
            <person name="Shimamura S."/>
            <person name="Takaki Y."/>
            <person name="Nagai Y."/>
            <person name="Toyoda A."/>
            <person name="Suzuki Y."/>
            <person name="Arimoto A."/>
            <person name="Ishii H."/>
            <person name="Satoh N."/>
            <person name="Nishiyama T."/>
            <person name="Hasebe M."/>
            <person name="Maruyama T."/>
            <person name="Minagawa J."/>
            <person name="Obokata J."/>
            <person name="Shigenobu S."/>
        </authorList>
    </citation>
    <scope>NUCLEOTIDE SEQUENCE [LARGE SCALE GENOMIC DNA]</scope>
</reference>
<evidence type="ECO:0000256" key="7">
    <source>
        <dbReference type="ARBA" id="ARBA00022949"/>
    </source>
</evidence>
<sequence>MTSLTSDTETAAKYVEILQQKLQGKGDHSQDDTLTSIMCMLESPIFRRLLTLQESLEEIKHISRTQPLTDEAFAFTSSGELVLNDSSDAFLPENVADSSTLKLRGQPFDAGVPAASLGYAPEVEESIKHSAAGRSIHIIDLEKPENRSLGFSVVGLGRDDASSKFGIFVKEIQPGGIAAIPECFAIKACLGERCTSLCLTNGPLLPVDLRLGGARGLAGADGLSKQGFLLSSGSGYSDTV</sequence>
<evidence type="ECO:0000256" key="5">
    <source>
        <dbReference type="ARBA" id="ARBA00022553"/>
    </source>
</evidence>
<dbReference type="EMBL" id="BLXT01004995">
    <property type="protein sequence ID" value="GFO19009.1"/>
    <property type="molecule type" value="Genomic_DNA"/>
</dbReference>
<dbReference type="PANTHER" id="PTHR19964">
    <property type="entry name" value="MULTIPLE PDZ DOMAIN PROTEIN"/>
    <property type="match status" value="1"/>
</dbReference>
<dbReference type="InterPro" id="IPR036034">
    <property type="entry name" value="PDZ_sf"/>
</dbReference>
<dbReference type="Proteomes" id="UP000735302">
    <property type="component" value="Unassembled WGS sequence"/>
</dbReference>
<dbReference type="InterPro" id="IPR001478">
    <property type="entry name" value="PDZ"/>
</dbReference>
<dbReference type="InterPro" id="IPR015132">
    <property type="entry name" value="L27_2"/>
</dbReference>
<evidence type="ECO:0000313" key="12">
    <source>
        <dbReference type="Proteomes" id="UP000735302"/>
    </source>
</evidence>
<keyword evidence="12" id="KW-1185">Reference proteome</keyword>
<dbReference type="InterPro" id="IPR004172">
    <property type="entry name" value="L27_dom"/>
</dbReference>
<gene>
    <name evidence="11" type="ORF">PoB_004551400</name>
</gene>
<dbReference type="InterPro" id="IPR051342">
    <property type="entry name" value="PDZ_scaffold"/>
</dbReference>
<name>A0AAV4BFZ5_9GAST</name>
<dbReference type="InterPro" id="IPR036892">
    <property type="entry name" value="L27_dom_sf"/>
</dbReference>
<accession>A0AAV4BFZ5</accession>
<feature type="domain" description="L27" evidence="10">
    <location>
        <begin position="4"/>
        <end position="64"/>
    </location>
</feature>
<dbReference type="Gene3D" id="2.30.42.10">
    <property type="match status" value="1"/>
</dbReference>
<keyword evidence="8" id="KW-0472">Membrane</keyword>
<protein>
    <submittedName>
        <fullName evidence="11">Multiple pdz domain protein</fullName>
    </submittedName>
</protein>
<dbReference type="PROSITE" id="PS51022">
    <property type="entry name" value="L27"/>
    <property type="match status" value="1"/>
</dbReference>
<evidence type="ECO:0000256" key="8">
    <source>
        <dbReference type="ARBA" id="ARBA00023136"/>
    </source>
</evidence>